<name>A0A2H3B1L1_9AGAR</name>
<dbReference type="Proteomes" id="UP000218334">
    <property type="component" value="Unassembled WGS sequence"/>
</dbReference>
<evidence type="ECO:0000313" key="3">
    <source>
        <dbReference type="Proteomes" id="UP000218334"/>
    </source>
</evidence>
<evidence type="ECO:0000313" key="2">
    <source>
        <dbReference type="EMBL" id="PBK59888.1"/>
    </source>
</evidence>
<feature type="region of interest" description="Disordered" evidence="1">
    <location>
        <begin position="1"/>
        <end position="34"/>
    </location>
</feature>
<gene>
    <name evidence="2" type="ORF">ARMSODRAFT_922626</name>
</gene>
<protein>
    <recommendedName>
        <fullName evidence="4">Heterokaryon incompatibility domain-containing protein</fullName>
    </recommendedName>
</protein>
<keyword evidence="3" id="KW-1185">Reference proteome</keyword>
<proteinExistence type="predicted"/>
<feature type="compositionally biased region" description="Polar residues" evidence="1">
    <location>
        <begin position="18"/>
        <end position="34"/>
    </location>
</feature>
<dbReference type="AlphaFoldDB" id="A0A2H3B1L1"/>
<dbReference type="EMBL" id="KZ293495">
    <property type="protein sequence ID" value="PBK59888.1"/>
    <property type="molecule type" value="Genomic_DNA"/>
</dbReference>
<accession>A0A2H3B1L1</accession>
<sequence>MPVDQPCSGDSGHIPKSSPYTGDSDAPSQSGNENRQCEIPLKCISSLTETGKAESSIQVPWQRTYRGRKPVIPSSLADTPCTELGVDGLLSKLNTTLGTSYTPSRNTSSLSFLLDDCITKDYDFGTAYGRLRPFWHDLTAIEDNLCTGEKKDQDMRQEALVCNRIVNTKIRPRRVWDLYSNRVMPCWIMKDKQWPKPISHAWVDETDRNDVWTPINGYEWPVPIPNDTKLDLIRIEMLNLGVEYTWLDVLCLRQKGGPREDMRAEEWKLDVPTIGSVYSCEQAVLYLSGLGRPLSVSAGDLNSDRCWFRRAWTLQEAGEDRIIAGDTEDGPLHAEPIDGEGNYADEMLTRFHQQLRALDNVSPDSYEIFGVLAEMRRRVSAKPVDKVAGLAFRLESTTIPVYSEDQSLEGAWTALVNTIVPWLRGDLFFGYPEQGKEGKKWRPSWGQVLMEPLPAEGECGAWVGRDDERGEDCCEGYCIENGYVRGLAVGHADGVDRDGEFTVDDAYGKRHVFKITATHQVPIPEAVYTLIGVHMTLEYWVVGRRLPERRFEKLSVFKMTVVEERDRLKNLSIATVSCSILV</sequence>
<evidence type="ECO:0008006" key="4">
    <source>
        <dbReference type="Google" id="ProtNLM"/>
    </source>
</evidence>
<evidence type="ECO:0000256" key="1">
    <source>
        <dbReference type="SAM" id="MobiDB-lite"/>
    </source>
</evidence>
<reference evidence="3" key="1">
    <citation type="journal article" date="2017" name="Nat. Ecol. Evol.">
        <title>Genome expansion and lineage-specific genetic innovations in the forest pathogenic fungi Armillaria.</title>
        <authorList>
            <person name="Sipos G."/>
            <person name="Prasanna A.N."/>
            <person name="Walter M.C."/>
            <person name="O'Connor E."/>
            <person name="Balint B."/>
            <person name="Krizsan K."/>
            <person name="Kiss B."/>
            <person name="Hess J."/>
            <person name="Varga T."/>
            <person name="Slot J."/>
            <person name="Riley R."/>
            <person name="Boka B."/>
            <person name="Rigling D."/>
            <person name="Barry K."/>
            <person name="Lee J."/>
            <person name="Mihaltcheva S."/>
            <person name="LaButti K."/>
            <person name="Lipzen A."/>
            <person name="Waldron R."/>
            <person name="Moloney N.M."/>
            <person name="Sperisen C."/>
            <person name="Kredics L."/>
            <person name="Vagvoelgyi C."/>
            <person name="Patrignani A."/>
            <person name="Fitzpatrick D."/>
            <person name="Nagy I."/>
            <person name="Doyle S."/>
            <person name="Anderson J.B."/>
            <person name="Grigoriev I.V."/>
            <person name="Gueldener U."/>
            <person name="Muensterkoetter M."/>
            <person name="Nagy L.G."/>
        </authorList>
    </citation>
    <scope>NUCLEOTIDE SEQUENCE [LARGE SCALE GENOMIC DNA]</scope>
    <source>
        <strain evidence="3">28-4</strain>
    </source>
</reference>
<organism evidence="2 3">
    <name type="scientific">Armillaria solidipes</name>
    <dbReference type="NCBI Taxonomy" id="1076256"/>
    <lineage>
        <taxon>Eukaryota</taxon>
        <taxon>Fungi</taxon>
        <taxon>Dikarya</taxon>
        <taxon>Basidiomycota</taxon>
        <taxon>Agaricomycotina</taxon>
        <taxon>Agaricomycetes</taxon>
        <taxon>Agaricomycetidae</taxon>
        <taxon>Agaricales</taxon>
        <taxon>Marasmiineae</taxon>
        <taxon>Physalacriaceae</taxon>
        <taxon>Armillaria</taxon>
    </lineage>
</organism>